<dbReference type="AlphaFoldDB" id="A0AAJ0MJX5"/>
<keyword evidence="2" id="KW-0963">Cytoplasm</keyword>
<dbReference type="GO" id="GO:0010992">
    <property type="term" value="P:ubiquitin recycling"/>
    <property type="evidence" value="ECO:0007669"/>
    <property type="project" value="TreeGrafter"/>
</dbReference>
<dbReference type="Proteomes" id="UP001275084">
    <property type="component" value="Unassembled WGS sequence"/>
</dbReference>
<dbReference type="SUPFAM" id="SSF50978">
    <property type="entry name" value="WD40 repeat-like"/>
    <property type="match status" value="1"/>
</dbReference>
<dbReference type="GO" id="GO:0005634">
    <property type="term" value="C:nucleus"/>
    <property type="evidence" value="ECO:0007669"/>
    <property type="project" value="TreeGrafter"/>
</dbReference>
<proteinExistence type="predicted"/>
<feature type="domain" description="PFU" evidence="7">
    <location>
        <begin position="385"/>
        <end position="481"/>
    </location>
</feature>
<dbReference type="GO" id="GO:0005737">
    <property type="term" value="C:cytoplasm"/>
    <property type="evidence" value="ECO:0007669"/>
    <property type="project" value="UniProtKB-SubCell"/>
</dbReference>
<organism evidence="9 10">
    <name type="scientific">Lasiosphaeria hispida</name>
    <dbReference type="NCBI Taxonomy" id="260671"/>
    <lineage>
        <taxon>Eukaryota</taxon>
        <taxon>Fungi</taxon>
        <taxon>Dikarya</taxon>
        <taxon>Ascomycota</taxon>
        <taxon>Pezizomycotina</taxon>
        <taxon>Sordariomycetes</taxon>
        <taxon>Sordariomycetidae</taxon>
        <taxon>Sordariales</taxon>
        <taxon>Lasiosphaeriaceae</taxon>
        <taxon>Lasiosphaeria</taxon>
    </lineage>
</organism>
<dbReference type="PRINTS" id="PR00320">
    <property type="entry name" value="GPROTEINBRPT"/>
</dbReference>
<dbReference type="PROSITE" id="PS51396">
    <property type="entry name" value="PUL"/>
    <property type="match status" value="1"/>
</dbReference>
<dbReference type="SMART" id="SM00320">
    <property type="entry name" value="WD40"/>
    <property type="match status" value="6"/>
</dbReference>
<evidence type="ECO:0000256" key="5">
    <source>
        <dbReference type="PROSITE-ProRule" id="PRU00221"/>
    </source>
</evidence>
<dbReference type="GO" id="GO:0043130">
    <property type="term" value="F:ubiquitin binding"/>
    <property type="evidence" value="ECO:0007669"/>
    <property type="project" value="TreeGrafter"/>
</dbReference>
<dbReference type="Gene3D" id="3.10.20.870">
    <property type="entry name" value="PFU (PLAA family ubiquitin binding), C-terminal domain"/>
    <property type="match status" value="1"/>
</dbReference>
<evidence type="ECO:0000256" key="2">
    <source>
        <dbReference type="ARBA" id="ARBA00022490"/>
    </source>
</evidence>
<sequence length="823" mass="89317">MPDFKLSAQLKGHESDVRDIVFPSPDTIISSSRDKTVRLWRKTASKPPAFDDTIIASSSGYINSVAFFPPSEVVGPDGLVASGGHDAIIEVKKPLAIDPGNPEQAPHLVIGHAGNVCTLDVSPTSSYLVSGSWDGKAAVWDSKTWERTKDLLHEGSDNRSVWAVLAYSEDIIITGCADSRIRIFNLRGSDFEVAPKRSLLTADVVRALCKLPTDLKSQHPSGAQFASAGNDSVIRLWKLDGTQVGSLYGHESFIYSLASLPTGEIASAGEDRTLRIWRGKECIQTITHPAISVWTVASAKNGDIVSGASDNVVRVFTRSAERTAAPEAIEEFVQSVKASAISQEELGSVNKANLDGKEWLETNLGTKDGQQKMIREEDGTTSLYRWSQSLGAWDLVGTVVESAGSSGRKVTYNGREYDYVFDVDIAEGQPPLKLPYNLGEDSFQAATKFLNDNELPISYLENVANFIRENTKTATLGESSEARPSTNTYSQETPQSKYLPHTKYLDITTGRLDAGFRKLKEFNQAHIEAGNKHISMNPDDSSRLEALVGALAVKTGDRKPGGIPNVDNSKQLVFNVLTQWPYNNRLPALDILRCMAPWPGVASLTDYRYGNVASIALRGALDTEQPIEQNDQVLADFLQNKVDWSRVNANNVMMALRAITNLFSTPEGRTLVAQEARAIIPMLARVAGVGAGAAGGRGEPIGQSNNNLQIALISTAFNYACLTYNQRQSIPNEAIDLGLLSQILDVAEVVANPKYPTPTKQNDTELLFRAVMTAGMILASPGETRELGKAMLVGEWLSTAAKGCADPRIKMVVGECSALLKRD</sequence>
<dbReference type="InterPro" id="IPR001680">
    <property type="entry name" value="WD40_rpt"/>
</dbReference>
<dbReference type="PROSITE" id="PS51394">
    <property type="entry name" value="PFU"/>
    <property type="match status" value="1"/>
</dbReference>
<dbReference type="InterPro" id="IPR015943">
    <property type="entry name" value="WD40/YVTN_repeat-like_dom_sf"/>
</dbReference>
<protein>
    <submittedName>
        <fullName evidence="9">PUL domain-containing protein</fullName>
    </submittedName>
</protein>
<keyword evidence="3 5" id="KW-0853">WD repeat</keyword>
<keyword evidence="10" id="KW-1185">Reference proteome</keyword>
<feature type="repeat" description="WD" evidence="5">
    <location>
        <begin position="247"/>
        <end position="277"/>
    </location>
</feature>
<dbReference type="InterPro" id="IPR011989">
    <property type="entry name" value="ARM-like"/>
</dbReference>
<evidence type="ECO:0000259" key="7">
    <source>
        <dbReference type="PROSITE" id="PS51394"/>
    </source>
</evidence>
<dbReference type="EMBL" id="JAUIQD010000001">
    <property type="protein sequence ID" value="KAK3363229.1"/>
    <property type="molecule type" value="Genomic_DNA"/>
</dbReference>
<dbReference type="Pfam" id="PF09070">
    <property type="entry name" value="PFU"/>
    <property type="match status" value="1"/>
</dbReference>
<dbReference type="PROSITE" id="PS50294">
    <property type="entry name" value="WD_REPEATS_REGION"/>
    <property type="match status" value="3"/>
</dbReference>
<evidence type="ECO:0000313" key="10">
    <source>
        <dbReference type="Proteomes" id="UP001275084"/>
    </source>
</evidence>
<dbReference type="InterPro" id="IPR015155">
    <property type="entry name" value="PFU"/>
</dbReference>
<name>A0AAJ0MJX5_9PEZI</name>
<feature type="repeat" description="WD" evidence="5">
    <location>
        <begin position="109"/>
        <end position="150"/>
    </location>
</feature>
<evidence type="ECO:0000313" key="9">
    <source>
        <dbReference type="EMBL" id="KAK3363229.1"/>
    </source>
</evidence>
<reference evidence="9" key="2">
    <citation type="submission" date="2023-06" db="EMBL/GenBank/DDBJ databases">
        <authorList>
            <consortium name="Lawrence Berkeley National Laboratory"/>
            <person name="Haridas S."/>
            <person name="Hensen N."/>
            <person name="Bonometti L."/>
            <person name="Westerberg I."/>
            <person name="Brannstrom I.O."/>
            <person name="Guillou S."/>
            <person name="Cros-Aarteil S."/>
            <person name="Calhoun S."/>
            <person name="Kuo A."/>
            <person name="Mondo S."/>
            <person name="Pangilinan J."/>
            <person name="Riley R."/>
            <person name="Labutti K."/>
            <person name="Andreopoulos B."/>
            <person name="Lipzen A."/>
            <person name="Chen C."/>
            <person name="Yanf M."/>
            <person name="Daum C."/>
            <person name="Ng V."/>
            <person name="Clum A."/>
            <person name="Steindorff A."/>
            <person name="Ohm R."/>
            <person name="Martin F."/>
            <person name="Silar P."/>
            <person name="Natvig D."/>
            <person name="Lalanne C."/>
            <person name="Gautier V."/>
            <person name="Ament-Velasquez S.L."/>
            <person name="Kruys A."/>
            <person name="Hutchinson M.I."/>
            <person name="Powell A.J."/>
            <person name="Barry K."/>
            <person name="Miller A.N."/>
            <person name="Grigoriev I.V."/>
            <person name="Debuchy R."/>
            <person name="Gladieux P."/>
            <person name="Thoren M.H."/>
            <person name="Johannesson H."/>
        </authorList>
    </citation>
    <scope>NUCLEOTIDE SEQUENCE</scope>
    <source>
        <strain evidence="9">CBS 955.72</strain>
    </source>
</reference>
<dbReference type="Pfam" id="PF00400">
    <property type="entry name" value="WD40"/>
    <property type="match status" value="4"/>
</dbReference>
<dbReference type="InterPro" id="IPR020472">
    <property type="entry name" value="WD40_PAC1"/>
</dbReference>
<evidence type="ECO:0000256" key="6">
    <source>
        <dbReference type="SAM" id="MobiDB-lite"/>
    </source>
</evidence>
<dbReference type="PANTHER" id="PTHR19849">
    <property type="entry name" value="PHOSPHOLIPASE A-2-ACTIVATING PROTEIN"/>
    <property type="match status" value="1"/>
</dbReference>
<dbReference type="InterPro" id="IPR013535">
    <property type="entry name" value="PUL_dom"/>
</dbReference>
<feature type="domain" description="PUL" evidence="8">
    <location>
        <begin position="497"/>
        <end position="819"/>
    </location>
</feature>
<dbReference type="CDD" id="cd00200">
    <property type="entry name" value="WD40"/>
    <property type="match status" value="1"/>
</dbReference>
<evidence type="ECO:0000256" key="1">
    <source>
        <dbReference type="ARBA" id="ARBA00004496"/>
    </source>
</evidence>
<dbReference type="PROSITE" id="PS50082">
    <property type="entry name" value="WD_REPEATS_2"/>
    <property type="match status" value="3"/>
</dbReference>
<accession>A0AAJ0MJX5</accession>
<evidence type="ECO:0000256" key="3">
    <source>
        <dbReference type="ARBA" id="ARBA00022574"/>
    </source>
</evidence>
<feature type="repeat" description="WD" evidence="5">
    <location>
        <begin position="10"/>
        <end position="40"/>
    </location>
</feature>
<comment type="subcellular location">
    <subcellularLocation>
        <location evidence="1">Cytoplasm</location>
    </subcellularLocation>
</comment>
<dbReference type="Gene3D" id="2.130.10.10">
    <property type="entry name" value="YVTN repeat-like/Quinoprotein amine dehydrogenase"/>
    <property type="match status" value="1"/>
</dbReference>
<reference evidence="9" key="1">
    <citation type="journal article" date="2023" name="Mol. Phylogenet. Evol.">
        <title>Genome-scale phylogeny and comparative genomics of the fungal order Sordariales.</title>
        <authorList>
            <person name="Hensen N."/>
            <person name="Bonometti L."/>
            <person name="Westerberg I."/>
            <person name="Brannstrom I.O."/>
            <person name="Guillou S."/>
            <person name="Cros-Aarteil S."/>
            <person name="Calhoun S."/>
            <person name="Haridas S."/>
            <person name="Kuo A."/>
            <person name="Mondo S."/>
            <person name="Pangilinan J."/>
            <person name="Riley R."/>
            <person name="LaButti K."/>
            <person name="Andreopoulos B."/>
            <person name="Lipzen A."/>
            <person name="Chen C."/>
            <person name="Yan M."/>
            <person name="Daum C."/>
            <person name="Ng V."/>
            <person name="Clum A."/>
            <person name="Steindorff A."/>
            <person name="Ohm R.A."/>
            <person name="Martin F."/>
            <person name="Silar P."/>
            <person name="Natvig D.O."/>
            <person name="Lalanne C."/>
            <person name="Gautier V."/>
            <person name="Ament-Velasquez S.L."/>
            <person name="Kruys A."/>
            <person name="Hutchinson M.I."/>
            <person name="Powell A.J."/>
            <person name="Barry K."/>
            <person name="Miller A.N."/>
            <person name="Grigoriev I.V."/>
            <person name="Debuchy R."/>
            <person name="Gladieux P."/>
            <person name="Hiltunen Thoren M."/>
            <person name="Johannesson H."/>
        </authorList>
    </citation>
    <scope>NUCLEOTIDE SEQUENCE</scope>
    <source>
        <strain evidence="9">CBS 955.72</strain>
    </source>
</reference>
<dbReference type="InterPro" id="IPR036322">
    <property type="entry name" value="WD40_repeat_dom_sf"/>
</dbReference>
<dbReference type="InterPro" id="IPR038122">
    <property type="entry name" value="PFU_sf"/>
</dbReference>
<dbReference type="Gene3D" id="1.25.10.10">
    <property type="entry name" value="Leucine-rich Repeat Variant"/>
    <property type="match status" value="1"/>
</dbReference>
<evidence type="ECO:0000256" key="4">
    <source>
        <dbReference type="ARBA" id="ARBA00022737"/>
    </source>
</evidence>
<keyword evidence="4" id="KW-0677">Repeat</keyword>
<gene>
    <name evidence="9" type="ORF">B0T25DRAFT_33037</name>
</gene>
<dbReference type="PANTHER" id="PTHR19849:SF0">
    <property type="entry name" value="PHOSPHOLIPASE A-2-ACTIVATING PROTEIN"/>
    <property type="match status" value="1"/>
</dbReference>
<feature type="region of interest" description="Disordered" evidence="6">
    <location>
        <begin position="475"/>
        <end position="495"/>
    </location>
</feature>
<comment type="caution">
    <text evidence="9">The sequence shown here is derived from an EMBL/GenBank/DDBJ whole genome shotgun (WGS) entry which is preliminary data.</text>
</comment>
<dbReference type="Pfam" id="PF08324">
    <property type="entry name" value="PUL"/>
    <property type="match status" value="1"/>
</dbReference>
<evidence type="ECO:0000259" key="8">
    <source>
        <dbReference type="PROSITE" id="PS51396"/>
    </source>
</evidence>
<dbReference type="GO" id="GO:0043161">
    <property type="term" value="P:proteasome-mediated ubiquitin-dependent protein catabolic process"/>
    <property type="evidence" value="ECO:0007669"/>
    <property type="project" value="TreeGrafter"/>
</dbReference>